<keyword evidence="4" id="KW-1185">Reference proteome</keyword>
<dbReference type="PANTHER" id="PTHR33376:SF5">
    <property type="entry name" value="EXTRACYTOPLASMIC SOLUTE RECEPTOR PROTEIN"/>
    <property type="match status" value="1"/>
</dbReference>
<dbReference type="NCBIfam" id="NF037995">
    <property type="entry name" value="TRAP_S1"/>
    <property type="match status" value="1"/>
</dbReference>
<dbReference type="SUPFAM" id="SSF53850">
    <property type="entry name" value="Periplasmic binding protein-like II"/>
    <property type="match status" value="1"/>
</dbReference>
<gene>
    <name evidence="3" type="ORF">GCM10009755_05230</name>
</gene>
<dbReference type="EMBL" id="BAAANO010000005">
    <property type="protein sequence ID" value="GAA2000394.1"/>
    <property type="molecule type" value="Genomic_DNA"/>
</dbReference>
<reference evidence="3 4" key="1">
    <citation type="journal article" date="2019" name="Int. J. Syst. Evol. Microbiol.">
        <title>The Global Catalogue of Microorganisms (GCM) 10K type strain sequencing project: providing services to taxonomists for standard genome sequencing and annotation.</title>
        <authorList>
            <consortium name="The Broad Institute Genomics Platform"/>
            <consortium name="The Broad Institute Genome Sequencing Center for Infectious Disease"/>
            <person name="Wu L."/>
            <person name="Ma J."/>
        </authorList>
    </citation>
    <scope>NUCLEOTIDE SEQUENCE [LARGE SCALE GENOMIC DNA]</scope>
    <source>
        <strain evidence="3 4">JCM 14546</strain>
    </source>
</reference>
<dbReference type="InterPro" id="IPR038404">
    <property type="entry name" value="TRAP_DctP_sf"/>
</dbReference>
<proteinExistence type="predicted"/>
<evidence type="ECO:0008006" key="5">
    <source>
        <dbReference type="Google" id="ProtNLM"/>
    </source>
</evidence>
<accession>A0ABN2T932</accession>
<dbReference type="Gene3D" id="3.40.190.170">
    <property type="entry name" value="Bacterial extracellular solute-binding protein, family 7"/>
    <property type="match status" value="1"/>
</dbReference>
<evidence type="ECO:0000313" key="4">
    <source>
        <dbReference type="Proteomes" id="UP001500755"/>
    </source>
</evidence>
<keyword evidence="1" id="KW-0732">Signal</keyword>
<sequence>MTVRPSLQSHAGRASLFALTSAAVLTLAGCAGSVGGSPTGASGTDSAGEAGSGFAWNAPQEDVDAVLADLEPVTLTYQPTAASGESIMAPGGTVLAEEIEKRSGGKIDVDIVWGQAIAGYTEVHDALADGRVDLAFTLPAYTPAEFAAFDAIGTAMSELPTSPYAGELVANAAGIDVAWDSAGVMGDFENAGLVPLIPLIASGGYYTMCSEPMSSLADWKGKQVRVGSAAGGDQVQALGASPVSLSFPETYEALQRGTVDCDLGQLIPNVEAGTFEVAPHIGYTTSHSFSRSAGAYLAGKTYTELPVAYQQVIFDSMVAAFDGQMQVSVGGNAKAVEAAKAAGGTITEFDPEVQEALGTHAAGLAEDAGAAAGEPALASDLVASGEEWATRIAELGYTDGGGFADLDTWYPEDTDYRKLGEAIFEQVMLEHRPA</sequence>
<name>A0ABN2T932_9MICO</name>
<evidence type="ECO:0000313" key="3">
    <source>
        <dbReference type="EMBL" id="GAA2000394.1"/>
    </source>
</evidence>
<organism evidence="3 4">
    <name type="scientific">Brevibacterium samyangense</name>
    <dbReference type="NCBI Taxonomy" id="366888"/>
    <lineage>
        <taxon>Bacteria</taxon>
        <taxon>Bacillati</taxon>
        <taxon>Actinomycetota</taxon>
        <taxon>Actinomycetes</taxon>
        <taxon>Micrococcales</taxon>
        <taxon>Brevibacteriaceae</taxon>
        <taxon>Brevibacterium</taxon>
    </lineage>
</organism>
<dbReference type="PANTHER" id="PTHR33376">
    <property type="match status" value="1"/>
</dbReference>
<dbReference type="RefSeq" id="WP_344306706.1">
    <property type="nucleotide sequence ID" value="NZ_BAAANO010000005.1"/>
</dbReference>
<feature type="region of interest" description="Disordered" evidence="2">
    <location>
        <begin position="36"/>
        <end position="55"/>
    </location>
</feature>
<dbReference type="InterPro" id="IPR018389">
    <property type="entry name" value="DctP_fam"/>
</dbReference>
<comment type="caution">
    <text evidence="3">The sequence shown here is derived from an EMBL/GenBank/DDBJ whole genome shotgun (WGS) entry which is preliminary data.</text>
</comment>
<dbReference type="Proteomes" id="UP001500755">
    <property type="component" value="Unassembled WGS sequence"/>
</dbReference>
<evidence type="ECO:0000256" key="1">
    <source>
        <dbReference type="ARBA" id="ARBA00022729"/>
    </source>
</evidence>
<dbReference type="Pfam" id="PF03480">
    <property type="entry name" value="DctP"/>
    <property type="match status" value="1"/>
</dbReference>
<protein>
    <recommendedName>
        <fullName evidence="5">TRAP-type C4-dicarboxylate transport system, substrate-binding protein</fullName>
    </recommendedName>
</protein>
<dbReference type="PROSITE" id="PS51257">
    <property type="entry name" value="PROKAR_LIPOPROTEIN"/>
    <property type="match status" value="1"/>
</dbReference>
<evidence type="ECO:0000256" key="2">
    <source>
        <dbReference type="SAM" id="MobiDB-lite"/>
    </source>
</evidence>